<dbReference type="InterPro" id="IPR013602">
    <property type="entry name" value="Dynein_heavy_linker"/>
</dbReference>
<dbReference type="Proteomes" id="UP000324800">
    <property type="component" value="Unassembled WGS sequence"/>
</dbReference>
<gene>
    <name evidence="2" type="ORF">EZS28_028889</name>
</gene>
<dbReference type="Pfam" id="PF08393">
    <property type="entry name" value="DHC_N2"/>
    <property type="match status" value="1"/>
</dbReference>
<accession>A0A5J4UZM6</accession>
<proteinExistence type="predicted"/>
<dbReference type="GO" id="GO:0005524">
    <property type="term" value="F:ATP binding"/>
    <property type="evidence" value="ECO:0007669"/>
    <property type="project" value="InterPro"/>
</dbReference>
<sequence>NGLLITKRIAFDRFFFLPKDDLLDILKEDKSPMKVMPYMNKPFDNIKSLDFSNPDDFILMEIITINSGYSGRNELLDNLKKLFRLVIKMIPDNTTFDSQSPSQDY</sequence>
<dbReference type="GO" id="GO:0007018">
    <property type="term" value="P:microtubule-based movement"/>
    <property type="evidence" value="ECO:0007669"/>
    <property type="project" value="InterPro"/>
</dbReference>
<dbReference type="InterPro" id="IPR026983">
    <property type="entry name" value="DHC"/>
</dbReference>
<feature type="non-terminal residue" evidence="2">
    <location>
        <position position="1"/>
    </location>
</feature>
<organism evidence="2 3">
    <name type="scientific">Streblomastix strix</name>
    <dbReference type="NCBI Taxonomy" id="222440"/>
    <lineage>
        <taxon>Eukaryota</taxon>
        <taxon>Metamonada</taxon>
        <taxon>Preaxostyla</taxon>
        <taxon>Oxymonadida</taxon>
        <taxon>Streblomastigidae</taxon>
        <taxon>Streblomastix</taxon>
    </lineage>
</organism>
<protein>
    <recommendedName>
        <fullName evidence="1">Dynein heavy chain linker domain-containing protein</fullName>
    </recommendedName>
</protein>
<name>A0A5J4UZM6_9EUKA</name>
<dbReference type="Gene3D" id="3.20.180.20">
    <property type="entry name" value="Dynein heavy chain, N-terminal domain 2"/>
    <property type="match status" value="1"/>
</dbReference>
<dbReference type="GO" id="GO:0030286">
    <property type="term" value="C:dynein complex"/>
    <property type="evidence" value="ECO:0007669"/>
    <property type="project" value="InterPro"/>
</dbReference>
<dbReference type="AlphaFoldDB" id="A0A5J4UZM6"/>
<dbReference type="InterPro" id="IPR042228">
    <property type="entry name" value="Dynein_linker_3"/>
</dbReference>
<dbReference type="PANTHER" id="PTHR45703:SF1">
    <property type="entry name" value="DYNEINS HEAVY CHAIN"/>
    <property type="match status" value="1"/>
</dbReference>
<dbReference type="GO" id="GO:0051959">
    <property type="term" value="F:dynein light intermediate chain binding"/>
    <property type="evidence" value="ECO:0007669"/>
    <property type="project" value="InterPro"/>
</dbReference>
<evidence type="ECO:0000313" key="2">
    <source>
        <dbReference type="EMBL" id="KAA6375580.1"/>
    </source>
</evidence>
<dbReference type="PANTHER" id="PTHR45703">
    <property type="entry name" value="DYNEIN HEAVY CHAIN"/>
    <property type="match status" value="1"/>
</dbReference>
<evidence type="ECO:0000259" key="1">
    <source>
        <dbReference type="Pfam" id="PF08393"/>
    </source>
</evidence>
<evidence type="ECO:0000313" key="3">
    <source>
        <dbReference type="Proteomes" id="UP000324800"/>
    </source>
</evidence>
<comment type="caution">
    <text evidence="2">The sequence shown here is derived from an EMBL/GenBank/DDBJ whole genome shotgun (WGS) entry which is preliminary data.</text>
</comment>
<feature type="domain" description="Dynein heavy chain linker" evidence="1">
    <location>
        <begin position="2"/>
        <end position="64"/>
    </location>
</feature>
<dbReference type="EMBL" id="SNRW01011125">
    <property type="protein sequence ID" value="KAA6375580.1"/>
    <property type="molecule type" value="Genomic_DNA"/>
</dbReference>
<dbReference type="GO" id="GO:0045505">
    <property type="term" value="F:dynein intermediate chain binding"/>
    <property type="evidence" value="ECO:0007669"/>
    <property type="project" value="InterPro"/>
</dbReference>
<reference evidence="2 3" key="1">
    <citation type="submission" date="2019-03" db="EMBL/GenBank/DDBJ databases">
        <title>Single cell metagenomics reveals metabolic interactions within the superorganism composed of flagellate Streblomastix strix and complex community of Bacteroidetes bacteria on its surface.</title>
        <authorList>
            <person name="Treitli S.C."/>
            <person name="Kolisko M."/>
            <person name="Husnik F."/>
            <person name="Keeling P."/>
            <person name="Hampl V."/>
        </authorList>
    </citation>
    <scope>NUCLEOTIDE SEQUENCE [LARGE SCALE GENOMIC DNA]</scope>
    <source>
        <strain evidence="2">ST1C</strain>
    </source>
</reference>